<dbReference type="CDD" id="cd14014">
    <property type="entry name" value="STKc_PknB_like"/>
    <property type="match status" value="1"/>
</dbReference>
<protein>
    <recommendedName>
        <fullName evidence="5">Protein kinase domain-containing protein</fullName>
    </recommendedName>
</protein>
<organism evidence="6 7">
    <name type="scientific">Acrocarpospora corrugata</name>
    <dbReference type="NCBI Taxonomy" id="35763"/>
    <lineage>
        <taxon>Bacteria</taxon>
        <taxon>Bacillati</taxon>
        <taxon>Actinomycetota</taxon>
        <taxon>Actinomycetes</taxon>
        <taxon>Streptosporangiales</taxon>
        <taxon>Streptosporangiaceae</taxon>
        <taxon>Acrocarpospora</taxon>
    </lineage>
</organism>
<dbReference type="InterPro" id="IPR000719">
    <property type="entry name" value="Prot_kinase_dom"/>
</dbReference>
<comment type="caution">
    <text evidence="6">The sequence shown here is derived from an EMBL/GenBank/DDBJ whole genome shotgun (WGS) entry which is preliminary data.</text>
</comment>
<dbReference type="PANTHER" id="PTHR43289:SF34">
    <property type="entry name" value="SERINE_THREONINE-PROTEIN KINASE YBDM-RELATED"/>
    <property type="match status" value="1"/>
</dbReference>
<reference evidence="6 7" key="1">
    <citation type="submission" date="2019-10" db="EMBL/GenBank/DDBJ databases">
        <title>Whole genome shotgun sequence of Acrocarpospora corrugata NBRC 13972.</title>
        <authorList>
            <person name="Ichikawa N."/>
            <person name="Kimura A."/>
            <person name="Kitahashi Y."/>
            <person name="Komaki H."/>
            <person name="Oguchi A."/>
        </authorList>
    </citation>
    <scope>NUCLEOTIDE SEQUENCE [LARGE SCALE GENOMIC DNA]</scope>
    <source>
        <strain evidence="6 7">NBRC 13972</strain>
    </source>
</reference>
<evidence type="ECO:0000256" key="2">
    <source>
        <dbReference type="ARBA" id="ARBA00022741"/>
    </source>
</evidence>
<keyword evidence="7" id="KW-1185">Reference proteome</keyword>
<dbReference type="OrthoDB" id="3496652at2"/>
<dbReference type="Gene3D" id="3.30.200.20">
    <property type="entry name" value="Phosphorylase Kinase, domain 1"/>
    <property type="match status" value="1"/>
</dbReference>
<dbReference type="PROSITE" id="PS00108">
    <property type="entry name" value="PROTEIN_KINASE_ST"/>
    <property type="match status" value="1"/>
</dbReference>
<dbReference type="SUPFAM" id="SSF56112">
    <property type="entry name" value="Protein kinase-like (PK-like)"/>
    <property type="match status" value="1"/>
</dbReference>
<evidence type="ECO:0000256" key="4">
    <source>
        <dbReference type="ARBA" id="ARBA00022840"/>
    </source>
</evidence>
<evidence type="ECO:0000313" key="6">
    <source>
        <dbReference type="EMBL" id="GES02872.1"/>
    </source>
</evidence>
<proteinExistence type="predicted"/>
<dbReference type="InterPro" id="IPR008271">
    <property type="entry name" value="Ser/Thr_kinase_AS"/>
</dbReference>
<accession>A0A5M3W4C2</accession>
<name>A0A5M3W4C2_9ACTN</name>
<dbReference type="InterPro" id="IPR011042">
    <property type="entry name" value="6-blade_b-propeller_TolB-like"/>
</dbReference>
<dbReference type="PANTHER" id="PTHR43289">
    <property type="entry name" value="MITOGEN-ACTIVATED PROTEIN KINASE KINASE KINASE 20-RELATED"/>
    <property type="match status" value="1"/>
</dbReference>
<dbReference type="Proteomes" id="UP000334990">
    <property type="component" value="Unassembled WGS sequence"/>
</dbReference>
<dbReference type="Gene3D" id="1.10.510.10">
    <property type="entry name" value="Transferase(Phosphotransferase) domain 1"/>
    <property type="match status" value="1"/>
</dbReference>
<dbReference type="RefSeq" id="WP_155339079.1">
    <property type="nucleotide sequence ID" value="NZ_BAAABN010000025.1"/>
</dbReference>
<dbReference type="AlphaFoldDB" id="A0A5M3W4C2"/>
<evidence type="ECO:0000259" key="5">
    <source>
        <dbReference type="PROSITE" id="PS50011"/>
    </source>
</evidence>
<keyword evidence="2" id="KW-0547">Nucleotide-binding</keyword>
<dbReference type="InterPro" id="IPR011009">
    <property type="entry name" value="Kinase-like_dom_sf"/>
</dbReference>
<dbReference type="Gene3D" id="2.120.10.30">
    <property type="entry name" value="TolB, C-terminal domain"/>
    <property type="match status" value="1"/>
</dbReference>
<keyword evidence="3" id="KW-0418">Kinase</keyword>
<evidence type="ECO:0000256" key="1">
    <source>
        <dbReference type="ARBA" id="ARBA00022679"/>
    </source>
</evidence>
<feature type="domain" description="Protein kinase" evidence="5">
    <location>
        <begin position="11"/>
        <end position="261"/>
    </location>
</feature>
<dbReference type="PROSITE" id="PS50011">
    <property type="entry name" value="PROTEIN_KINASE_DOM"/>
    <property type="match status" value="1"/>
</dbReference>
<dbReference type="GO" id="GO:0004674">
    <property type="term" value="F:protein serine/threonine kinase activity"/>
    <property type="evidence" value="ECO:0007669"/>
    <property type="project" value="TreeGrafter"/>
</dbReference>
<evidence type="ECO:0000313" key="7">
    <source>
        <dbReference type="Proteomes" id="UP000334990"/>
    </source>
</evidence>
<keyword evidence="4" id="KW-0067">ATP-binding</keyword>
<dbReference type="GO" id="GO:0005524">
    <property type="term" value="F:ATP binding"/>
    <property type="evidence" value="ECO:0007669"/>
    <property type="project" value="UniProtKB-KW"/>
</dbReference>
<dbReference type="Pfam" id="PF00069">
    <property type="entry name" value="Pkinase"/>
    <property type="match status" value="1"/>
</dbReference>
<dbReference type="SUPFAM" id="SSF82171">
    <property type="entry name" value="DPP6 N-terminal domain-like"/>
    <property type="match status" value="1"/>
</dbReference>
<evidence type="ECO:0000256" key="3">
    <source>
        <dbReference type="ARBA" id="ARBA00022777"/>
    </source>
</evidence>
<gene>
    <name evidence="6" type="ORF">Acor_49380</name>
</gene>
<dbReference type="EMBL" id="BLAD01000062">
    <property type="protein sequence ID" value="GES02872.1"/>
    <property type="molecule type" value="Genomic_DNA"/>
</dbReference>
<keyword evidence="1" id="KW-0808">Transferase</keyword>
<sequence>MSPEPVEIGGHPIVRRLGSGGQGVVYLAETAAGRQVAIKVLHSVSDAASVSRFLREAEVLPEVASFCAAQVLGTGTADGVPYIVSEYVDGPTLHQAVRERGPLVGAELRRLAVGTATALAAIHRAGVVHRDFKPGNVLLSRDGPRVIDFGIAFAVDAEATSAGAVGTPAYMSPEQFTEERPGPPADMFAWASTMVYAASGFPAFGADTLPAVLNRIMRGEPDLGGLDGDLRELVAACLAKDPNARPRASEVMLRLLGREAVPVAVRPKARVWRLAVAGGTALAAVAATVLVLRLDAGPAPVVVPPVPSPVEVRLSGPPARDTREIRVPQLKAVFHEHPSDPLKLTSFLVRQADVVEPAFVRTPGTDTFVQLSEYRDPVVSPDGRVMASVFRAPSSLGDGGNDVQFTDRASGRSFSVPTVIPRPLVVRTPSWSADNRRLLVTLIEDNDGVANDAVRGFAVVDMTARTSKPIILDVDGYQDFRWVSETAVMAAAADGLHLLDLAGRETRVLTGLRVVNPSEADISPSGRLVAALCARPARSVCTQDLAGDTAQARFALPKGGHLWGWFNQDHLLILNETPEPWTVKIVDLTGRDIRPFAEISGVDNPYWLLHWNPR</sequence>